<dbReference type="InterPro" id="IPR000160">
    <property type="entry name" value="GGDEF_dom"/>
</dbReference>
<keyword evidence="1" id="KW-1133">Transmembrane helix</keyword>
<dbReference type="CDD" id="cd01949">
    <property type="entry name" value="GGDEF"/>
    <property type="match status" value="1"/>
</dbReference>
<dbReference type="NCBIfam" id="TIGR00254">
    <property type="entry name" value="GGDEF"/>
    <property type="match status" value="1"/>
</dbReference>
<dbReference type="SMART" id="SM00267">
    <property type="entry name" value="GGDEF"/>
    <property type="match status" value="1"/>
</dbReference>
<evidence type="ECO:0000259" key="2">
    <source>
        <dbReference type="PROSITE" id="PS50887"/>
    </source>
</evidence>
<proteinExistence type="predicted"/>
<sequence length="242" mass="27142">MDTVKEFISNIYKSNRWTNMLFYAEFALTLLILALLKDTKNQSLILLYFLIGAIISNLIVLYLSGKITKVCCTMERLKEEAAKDYLTGLDNVRSFDKSFNELINKARVNEESIALLAIDVDLFKRVNDTYGHAAGDAVLKELSTILLKSVRDFDVVGRVGGEEFSVILRDCTKERTSEIAEKIRRNIEGDIFVLPCGSTIKVTVSIGIAVYPATVTDVSLLKEEADIKLYRAKHSGRNTICI</sequence>
<gene>
    <name evidence="3" type="ORF">JK636_16195</name>
</gene>
<dbReference type="Gene3D" id="3.30.70.270">
    <property type="match status" value="1"/>
</dbReference>
<keyword evidence="4" id="KW-1185">Reference proteome</keyword>
<feature type="domain" description="GGDEF" evidence="2">
    <location>
        <begin position="111"/>
        <end position="242"/>
    </location>
</feature>
<dbReference type="Pfam" id="PF00990">
    <property type="entry name" value="GGDEF"/>
    <property type="match status" value="1"/>
</dbReference>
<protein>
    <submittedName>
        <fullName evidence="3">GGDEF domain-containing protein</fullName>
    </submittedName>
</protein>
<evidence type="ECO:0000313" key="3">
    <source>
        <dbReference type="EMBL" id="MBL4937270.1"/>
    </source>
</evidence>
<dbReference type="PANTHER" id="PTHR45138">
    <property type="entry name" value="REGULATORY COMPONENTS OF SENSORY TRANSDUCTION SYSTEM"/>
    <property type="match status" value="1"/>
</dbReference>
<reference evidence="3 4" key="1">
    <citation type="submission" date="2021-01" db="EMBL/GenBank/DDBJ databases">
        <title>Genome public.</title>
        <authorList>
            <person name="Liu C."/>
            <person name="Sun Q."/>
        </authorList>
    </citation>
    <scope>NUCLEOTIDE SEQUENCE [LARGE SCALE GENOMIC DNA]</scope>
    <source>
        <strain evidence="3 4">YIM B02515</strain>
    </source>
</reference>
<keyword evidence="1" id="KW-0812">Transmembrane</keyword>
<name>A0ABS1TD99_9CLOT</name>
<keyword evidence="1" id="KW-0472">Membrane</keyword>
<dbReference type="PANTHER" id="PTHR45138:SF9">
    <property type="entry name" value="DIGUANYLATE CYCLASE DGCM-RELATED"/>
    <property type="match status" value="1"/>
</dbReference>
<evidence type="ECO:0000313" key="4">
    <source>
        <dbReference type="Proteomes" id="UP000632377"/>
    </source>
</evidence>
<dbReference type="InterPro" id="IPR029787">
    <property type="entry name" value="Nucleotide_cyclase"/>
</dbReference>
<comment type="caution">
    <text evidence="3">The sequence shown here is derived from an EMBL/GenBank/DDBJ whole genome shotgun (WGS) entry which is preliminary data.</text>
</comment>
<feature type="transmembrane region" description="Helical" evidence="1">
    <location>
        <begin position="43"/>
        <end position="63"/>
    </location>
</feature>
<evidence type="ECO:0000256" key="1">
    <source>
        <dbReference type="SAM" id="Phobius"/>
    </source>
</evidence>
<feature type="transmembrane region" description="Helical" evidence="1">
    <location>
        <begin position="20"/>
        <end position="36"/>
    </location>
</feature>
<accession>A0ABS1TD99</accession>
<dbReference type="Proteomes" id="UP000632377">
    <property type="component" value="Unassembled WGS sequence"/>
</dbReference>
<dbReference type="PROSITE" id="PS50887">
    <property type="entry name" value="GGDEF"/>
    <property type="match status" value="1"/>
</dbReference>
<dbReference type="InterPro" id="IPR050469">
    <property type="entry name" value="Diguanylate_Cyclase"/>
</dbReference>
<dbReference type="RefSeq" id="WP_202750024.1">
    <property type="nucleotide sequence ID" value="NZ_JAESWC010000014.1"/>
</dbReference>
<dbReference type="InterPro" id="IPR043128">
    <property type="entry name" value="Rev_trsase/Diguanyl_cyclase"/>
</dbReference>
<organism evidence="3 4">
    <name type="scientific">Clostridium rhizosphaerae</name>
    <dbReference type="NCBI Taxonomy" id="2803861"/>
    <lineage>
        <taxon>Bacteria</taxon>
        <taxon>Bacillati</taxon>
        <taxon>Bacillota</taxon>
        <taxon>Clostridia</taxon>
        <taxon>Eubacteriales</taxon>
        <taxon>Clostridiaceae</taxon>
        <taxon>Clostridium</taxon>
    </lineage>
</organism>
<dbReference type="EMBL" id="JAESWC010000014">
    <property type="protein sequence ID" value="MBL4937270.1"/>
    <property type="molecule type" value="Genomic_DNA"/>
</dbReference>
<dbReference type="SUPFAM" id="SSF55073">
    <property type="entry name" value="Nucleotide cyclase"/>
    <property type="match status" value="1"/>
</dbReference>